<reference evidence="1" key="1">
    <citation type="journal article" date="2023" name="G3 (Bethesda)">
        <title>A reference genome for the long-term kleptoplast-retaining sea slug Elysia crispata morphotype clarki.</title>
        <authorList>
            <person name="Eastman K.E."/>
            <person name="Pendleton A.L."/>
            <person name="Shaikh M.A."/>
            <person name="Suttiyut T."/>
            <person name="Ogas R."/>
            <person name="Tomko P."/>
            <person name="Gavelis G."/>
            <person name="Widhalm J.R."/>
            <person name="Wisecaver J.H."/>
        </authorList>
    </citation>
    <scope>NUCLEOTIDE SEQUENCE</scope>
    <source>
        <strain evidence="1">ECLA1</strain>
    </source>
</reference>
<organism evidence="1 2">
    <name type="scientific">Elysia crispata</name>
    <name type="common">lettuce slug</name>
    <dbReference type="NCBI Taxonomy" id="231223"/>
    <lineage>
        <taxon>Eukaryota</taxon>
        <taxon>Metazoa</taxon>
        <taxon>Spiralia</taxon>
        <taxon>Lophotrochozoa</taxon>
        <taxon>Mollusca</taxon>
        <taxon>Gastropoda</taxon>
        <taxon>Heterobranchia</taxon>
        <taxon>Euthyneura</taxon>
        <taxon>Panpulmonata</taxon>
        <taxon>Sacoglossa</taxon>
        <taxon>Placobranchoidea</taxon>
        <taxon>Plakobranchidae</taxon>
        <taxon>Elysia</taxon>
    </lineage>
</organism>
<proteinExistence type="predicted"/>
<dbReference type="EMBL" id="JAWDGP010004208">
    <property type="protein sequence ID" value="KAK3766688.1"/>
    <property type="molecule type" value="Genomic_DNA"/>
</dbReference>
<sequence>MNFQWVVEPVLHPVESPSVSSDEIMLSFTCEITPPQAEHAHRSCLYDPVHVLTPRPANQPTKSIRVLTLRLALGSIGMPGHKGRAARHDAPAYTGVAGQGQAIINLPKFSYEARVNSDMAVEGGNGAKTSRFG</sequence>
<keyword evidence="2" id="KW-1185">Reference proteome</keyword>
<accession>A0AAE0ZC28</accession>
<evidence type="ECO:0000313" key="1">
    <source>
        <dbReference type="EMBL" id="KAK3766688.1"/>
    </source>
</evidence>
<dbReference type="AlphaFoldDB" id="A0AAE0ZC28"/>
<name>A0AAE0ZC28_9GAST</name>
<comment type="caution">
    <text evidence="1">The sequence shown here is derived from an EMBL/GenBank/DDBJ whole genome shotgun (WGS) entry which is preliminary data.</text>
</comment>
<gene>
    <name evidence="1" type="ORF">RRG08_042466</name>
</gene>
<evidence type="ECO:0000313" key="2">
    <source>
        <dbReference type="Proteomes" id="UP001283361"/>
    </source>
</evidence>
<dbReference type="Proteomes" id="UP001283361">
    <property type="component" value="Unassembled WGS sequence"/>
</dbReference>
<protein>
    <submittedName>
        <fullName evidence="1">Uncharacterized protein</fullName>
    </submittedName>
</protein>